<evidence type="ECO:0000313" key="4">
    <source>
        <dbReference type="Proteomes" id="UP000325576"/>
    </source>
</evidence>
<organism evidence="3 4">
    <name type="scientific">Rhodococcus erythropolis</name>
    <name type="common">Arthrobacter picolinophilus</name>
    <dbReference type="NCBI Taxonomy" id="1833"/>
    <lineage>
        <taxon>Bacteria</taxon>
        <taxon>Bacillati</taxon>
        <taxon>Actinomycetota</taxon>
        <taxon>Actinomycetes</taxon>
        <taxon>Mycobacteriales</taxon>
        <taxon>Nocardiaceae</taxon>
        <taxon>Rhodococcus</taxon>
        <taxon>Rhodococcus erythropolis group</taxon>
    </lineage>
</organism>
<protein>
    <submittedName>
        <fullName evidence="3">Uncharacterized protein</fullName>
    </submittedName>
</protein>
<sequence>MPQMRRVRTDAPSAISADRGSAEIAIPTTGKGKSMSADSRGTSAQTRREYQMFVLQQRLLFGSIVAGTALGVLAINYF</sequence>
<dbReference type="AlphaFoldDB" id="A0A0C2ZXJ6"/>
<keyword evidence="2" id="KW-0812">Transmembrane</keyword>
<name>A0A0C2ZXJ6_RHOER</name>
<gene>
    <name evidence="3" type="ORF">BS297_00475</name>
</gene>
<dbReference type="EMBL" id="MRBO01000011">
    <property type="protein sequence ID" value="KAB2587387.1"/>
    <property type="molecule type" value="Genomic_DNA"/>
</dbReference>
<reference evidence="3 4" key="1">
    <citation type="journal article" date="2017" name="Poromechanics V (2013)">
        <title>Genomic Characterization of the Arsenic-Tolerant Actinobacterium, &lt;i&gt;Rhodococcus erythropolis&lt;/i&gt; S43.</title>
        <authorList>
            <person name="Retamal-Morales G."/>
            <person name="Mehnert M."/>
            <person name="Schwabe R."/>
            <person name="Tischler D."/>
            <person name="Schloemann M."/>
            <person name="Levican G.J."/>
        </authorList>
    </citation>
    <scope>NUCLEOTIDE SEQUENCE [LARGE SCALE GENOMIC DNA]</scope>
    <source>
        <strain evidence="3 4">S43</strain>
    </source>
</reference>
<dbReference type="Proteomes" id="UP000325576">
    <property type="component" value="Unassembled WGS sequence"/>
</dbReference>
<comment type="caution">
    <text evidence="3">The sequence shown here is derived from an EMBL/GenBank/DDBJ whole genome shotgun (WGS) entry which is preliminary data.</text>
</comment>
<proteinExistence type="predicted"/>
<feature type="region of interest" description="Disordered" evidence="1">
    <location>
        <begin position="1"/>
        <end position="43"/>
    </location>
</feature>
<keyword evidence="2" id="KW-1133">Transmembrane helix</keyword>
<accession>A0A0C2ZXJ6</accession>
<evidence type="ECO:0000256" key="2">
    <source>
        <dbReference type="SAM" id="Phobius"/>
    </source>
</evidence>
<evidence type="ECO:0000313" key="3">
    <source>
        <dbReference type="EMBL" id="KAB2587387.1"/>
    </source>
</evidence>
<feature type="transmembrane region" description="Helical" evidence="2">
    <location>
        <begin position="59"/>
        <end position="77"/>
    </location>
</feature>
<keyword evidence="2" id="KW-0472">Membrane</keyword>
<evidence type="ECO:0000256" key="1">
    <source>
        <dbReference type="SAM" id="MobiDB-lite"/>
    </source>
</evidence>